<dbReference type="GO" id="GO:0005634">
    <property type="term" value="C:nucleus"/>
    <property type="evidence" value="ECO:0007669"/>
    <property type="project" value="TreeGrafter"/>
</dbReference>
<feature type="compositionally biased region" description="Basic and acidic residues" evidence="8">
    <location>
        <begin position="173"/>
        <end position="183"/>
    </location>
</feature>
<name>A0AAV9R6K5_9TELE</name>
<reference evidence="9 10" key="1">
    <citation type="submission" date="2021-06" db="EMBL/GenBank/DDBJ databases">
        <authorList>
            <person name="Palmer J.M."/>
        </authorList>
    </citation>
    <scope>NUCLEOTIDE SEQUENCE [LARGE SCALE GENOMIC DNA]</scope>
    <source>
        <strain evidence="9 10">MEX-2019</strain>
        <tissue evidence="9">Muscle</tissue>
    </source>
</reference>
<dbReference type="PANTHER" id="PTHR12400:SF106">
    <property type="entry name" value="INOSITOL-TRISPHOSPHATE 3-KINASE C"/>
    <property type="match status" value="1"/>
</dbReference>
<comment type="caution">
    <text evidence="9">The sequence shown here is derived from an EMBL/GenBank/DDBJ whole genome shotgun (WGS) entry which is preliminary data.</text>
</comment>
<evidence type="ECO:0000256" key="5">
    <source>
        <dbReference type="ARBA" id="ARBA00022840"/>
    </source>
</evidence>
<feature type="region of interest" description="Disordered" evidence="8">
    <location>
        <begin position="1"/>
        <end position="76"/>
    </location>
</feature>
<dbReference type="AlphaFoldDB" id="A0AAV9R6K5"/>
<evidence type="ECO:0000256" key="7">
    <source>
        <dbReference type="RuleBase" id="RU363090"/>
    </source>
</evidence>
<evidence type="ECO:0000256" key="8">
    <source>
        <dbReference type="SAM" id="MobiDB-lite"/>
    </source>
</evidence>
<feature type="compositionally biased region" description="Polar residues" evidence="8">
    <location>
        <begin position="235"/>
        <end position="248"/>
    </location>
</feature>
<proteinExistence type="inferred from homology"/>
<accession>A0AAV9R6K5</accession>
<evidence type="ECO:0000313" key="10">
    <source>
        <dbReference type="Proteomes" id="UP001311232"/>
    </source>
</evidence>
<organism evidence="9 10">
    <name type="scientific">Crenichthys baileyi</name>
    <name type="common">White River springfish</name>
    <dbReference type="NCBI Taxonomy" id="28760"/>
    <lineage>
        <taxon>Eukaryota</taxon>
        <taxon>Metazoa</taxon>
        <taxon>Chordata</taxon>
        <taxon>Craniata</taxon>
        <taxon>Vertebrata</taxon>
        <taxon>Euteleostomi</taxon>
        <taxon>Actinopterygii</taxon>
        <taxon>Neopterygii</taxon>
        <taxon>Teleostei</taxon>
        <taxon>Neoteleostei</taxon>
        <taxon>Acanthomorphata</taxon>
        <taxon>Ovalentaria</taxon>
        <taxon>Atherinomorphae</taxon>
        <taxon>Cyprinodontiformes</taxon>
        <taxon>Goodeidae</taxon>
        <taxon>Crenichthys</taxon>
    </lineage>
</organism>
<dbReference type="FunFam" id="3.30.470.160:FF:000001">
    <property type="entry name" value="Kinase"/>
    <property type="match status" value="1"/>
</dbReference>
<evidence type="ECO:0000256" key="6">
    <source>
        <dbReference type="ARBA" id="ARBA00051963"/>
    </source>
</evidence>
<dbReference type="Proteomes" id="UP001311232">
    <property type="component" value="Unassembled WGS sequence"/>
</dbReference>
<evidence type="ECO:0000256" key="4">
    <source>
        <dbReference type="ARBA" id="ARBA00022777"/>
    </source>
</evidence>
<keyword evidence="4 7" id="KW-0418">Kinase</keyword>
<dbReference type="GO" id="GO:0032958">
    <property type="term" value="P:inositol phosphate biosynthetic process"/>
    <property type="evidence" value="ECO:0007669"/>
    <property type="project" value="InterPro"/>
</dbReference>
<dbReference type="EMBL" id="JAHHUM010002416">
    <property type="protein sequence ID" value="KAK5603670.1"/>
    <property type="molecule type" value="Genomic_DNA"/>
</dbReference>
<gene>
    <name evidence="9" type="ORF">CRENBAI_002750</name>
</gene>
<feature type="compositionally biased region" description="Basic and acidic residues" evidence="8">
    <location>
        <begin position="216"/>
        <end position="233"/>
    </location>
</feature>
<dbReference type="Gene3D" id="3.30.470.160">
    <property type="entry name" value="Inositol polyphosphate kinase"/>
    <property type="match status" value="1"/>
</dbReference>
<dbReference type="GO" id="GO:0008440">
    <property type="term" value="F:inositol-1,4,5-trisphosphate 3-kinase activity"/>
    <property type="evidence" value="ECO:0007669"/>
    <property type="project" value="UniProtKB-EC"/>
</dbReference>
<feature type="region of interest" description="Disordered" evidence="8">
    <location>
        <begin position="196"/>
        <end position="371"/>
    </location>
</feature>
<keyword evidence="10" id="KW-1185">Reference proteome</keyword>
<feature type="compositionally biased region" description="Polar residues" evidence="8">
    <location>
        <begin position="284"/>
        <end position="300"/>
    </location>
</feature>
<comment type="catalytic activity">
    <reaction evidence="6">
        <text>1D-myo-inositol 1,4,5-trisphosphate + ATP = 1D-myo-inositol 1,3,4,5-tetrakisphosphate + ADP + H(+)</text>
        <dbReference type="Rhea" id="RHEA:11020"/>
        <dbReference type="ChEBI" id="CHEBI:15378"/>
        <dbReference type="ChEBI" id="CHEBI:30616"/>
        <dbReference type="ChEBI" id="CHEBI:57895"/>
        <dbReference type="ChEBI" id="CHEBI:203600"/>
        <dbReference type="ChEBI" id="CHEBI:456216"/>
        <dbReference type="EC" id="2.7.1.127"/>
    </reaction>
    <physiologicalReaction direction="left-to-right" evidence="6">
        <dbReference type="Rhea" id="RHEA:11021"/>
    </physiologicalReaction>
</comment>
<dbReference type="GO" id="GO:0005737">
    <property type="term" value="C:cytoplasm"/>
    <property type="evidence" value="ECO:0007669"/>
    <property type="project" value="TreeGrafter"/>
</dbReference>
<keyword evidence="3" id="KW-0547">Nucleotide-binding</keyword>
<keyword evidence="2 7" id="KW-0808">Transferase</keyword>
<dbReference type="Pfam" id="PF03770">
    <property type="entry name" value="IPK"/>
    <property type="match status" value="1"/>
</dbReference>
<evidence type="ECO:0000256" key="1">
    <source>
        <dbReference type="ARBA" id="ARBA00007374"/>
    </source>
</evidence>
<evidence type="ECO:0000256" key="3">
    <source>
        <dbReference type="ARBA" id="ARBA00022741"/>
    </source>
</evidence>
<keyword evidence="5" id="KW-0067">ATP-binding</keyword>
<dbReference type="InterPro" id="IPR005522">
    <property type="entry name" value="IPK"/>
</dbReference>
<feature type="compositionally biased region" description="Polar residues" evidence="8">
    <location>
        <begin position="1"/>
        <end position="14"/>
    </location>
</feature>
<protein>
    <recommendedName>
        <fullName evidence="7">Kinase</fullName>
        <ecNumber evidence="7">2.7.-.-</ecNumber>
    </recommendedName>
</protein>
<comment type="similarity">
    <text evidence="1 7">Belongs to the inositol phosphokinase (IPK) family.</text>
</comment>
<dbReference type="GO" id="GO:0046854">
    <property type="term" value="P:phosphatidylinositol phosphate biosynthetic process"/>
    <property type="evidence" value="ECO:0007669"/>
    <property type="project" value="TreeGrafter"/>
</dbReference>
<feature type="region of interest" description="Disordered" evidence="8">
    <location>
        <begin position="162"/>
        <end position="184"/>
    </location>
</feature>
<sequence>MGQTRSHLSHSTATPGGAKWKSNDTPHRLSISRFRSKRKPRSEQLSRNPMRNKVLSCLGRRKRYSSQTEGDLGYGNETADLAAHRGHRAGKLPRDETVSVSGEYQADTGVFEILPGLGDDVEAVQLTVSREEKAGSSDASCLETRSGEVSCTGCTVPRPCVREDDASDPPARAMEDQRVEGNDQNRFMSGFRTDLSLHPLFTSDPDTERTSSCSPSDRDLDGGLSKLNDRIKGELTQTESTTGDQNNGFLAESGSIKHPDQITQSPSRQTFPGTIPKLIITRDPSPSRSQGTTALQSDQTPCLDPPADDESPCSDSGCGGSPALMRSPRKLSTSSSIGLSSASSFEESEDDFTGSDIESSLSPARSLCSAGDGTGNKSWTKLKSMVHWSPLAFTLKNRSSWVQLAGHAGNFQAKEGGRLLKRYCECEQQCLNKLMTDSLRPYVPGYYGVVQKDEQDYNLMDDLLVGFDSPSIMDCKMGSRTYLEEELMKARERPRLRKDMYEKMVSVDPGAPTEEERAQQGVLKPRYMQWRETLSSTATLGFRIEGIKKADGTCNTNFKKTKQREQVMKALDDFVDGNVQILKLYLKRLEELRSVLEKSHFFKTHEVVGSSLLFVHDASGKASIWMIDFGKMVPLPPPMMLDHRTPWVEGNREDGYLWGMDNLIDILSSMLPQTPCEVDRNSEEA</sequence>
<dbReference type="EC" id="2.7.-.-" evidence="7"/>
<dbReference type="GO" id="GO:0005524">
    <property type="term" value="F:ATP binding"/>
    <property type="evidence" value="ECO:0007669"/>
    <property type="project" value="UniProtKB-KW"/>
</dbReference>
<evidence type="ECO:0000313" key="9">
    <source>
        <dbReference type="EMBL" id="KAK5603670.1"/>
    </source>
</evidence>
<dbReference type="GO" id="GO:0000828">
    <property type="term" value="F:inositol hexakisphosphate kinase activity"/>
    <property type="evidence" value="ECO:0007669"/>
    <property type="project" value="TreeGrafter"/>
</dbReference>
<feature type="compositionally biased region" description="Polar residues" evidence="8">
    <location>
        <begin position="261"/>
        <end position="272"/>
    </location>
</feature>
<evidence type="ECO:0000256" key="2">
    <source>
        <dbReference type="ARBA" id="ARBA00022679"/>
    </source>
</evidence>
<dbReference type="InterPro" id="IPR038286">
    <property type="entry name" value="IPK_sf"/>
</dbReference>
<dbReference type="SUPFAM" id="SSF56104">
    <property type="entry name" value="SAICAR synthase-like"/>
    <property type="match status" value="1"/>
</dbReference>
<dbReference type="PANTHER" id="PTHR12400">
    <property type="entry name" value="INOSITOL POLYPHOSPHATE KINASE"/>
    <property type="match status" value="1"/>
</dbReference>
<feature type="compositionally biased region" description="Low complexity" evidence="8">
    <location>
        <begin position="331"/>
        <end position="345"/>
    </location>
</feature>